<dbReference type="PANTHER" id="PTHR45737">
    <property type="entry name" value="VON WILLEBRAND FACTOR A DOMAIN-CONTAINING PROTEIN 5A"/>
    <property type="match status" value="1"/>
</dbReference>
<evidence type="ECO:0000313" key="4">
    <source>
        <dbReference type="EMBL" id="CAG9312779.1"/>
    </source>
</evidence>
<organism evidence="4 5">
    <name type="scientific">Blepharisma stoltei</name>
    <dbReference type="NCBI Taxonomy" id="1481888"/>
    <lineage>
        <taxon>Eukaryota</taxon>
        <taxon>Sar</taxon>
        <taxon>Alveolata</taxon>
        <taxon>Ciliophora</taxon>
        <taxon>Postciliodesmatophora</taxon>
        <taxon>Heterotrichea</taxon>
        <taxon>Heterotrichida</taxon>
        <taxon>Blepharismidae</taxon>
        <taxon>Blepharisma</taxon>
    </lineage>
</organism>
<dbReference type="SMART" id="SM00609">
    <property type="entry name" value="VIT"/>
    <property type="match status" value="1"/>
</dbReference>
<proteinExistence type="predicted"/>
<dbReference type="PROSITE" id="PS50234">
    <property type="entry name" value="VWFA"/>
    <property type="match status" value="1"/>
</dbReference>
<feature type="domain" description="VIT" evidence="3">
    <location>
        <begin position="11"/>
        <end position="140"/>
    </location>
</feature>
<evidence type="ECO:0008006" key="6">
    <source>
        <dbReference type="Google" id="ProtNLM"/>
    </source>
</evidence>
<gene>
    <name evidence="4" type="ORF">BSTOLATCC_MIC7574</name>
</gene>
<dbReference type="InterPro" id="IPR013694">
    <property type="entry name" value="VIT"/>
</dbReference>
<reference evidence="4" key="1">
    <citation type="submission" date="2021-09" db="EMBL/GenBank/DDBJ databases">
        <authorList>
            <consortium name="AG Swart"/>
            <person name="Singh M."/>
            <person name="Singh A."/>
            <person name="Seah K."/>
            <person name="Emmerich C."/>
        </authorList>
    </citation>
    <scope>NUCLEOTIDE SEQUENCE</scope>
    <source>
        <strain evidence="4">ATCC30299</strain>
    </source>
</reference>
<evidence type="ECO:0000256" key="1">
    <source>
        <dbReference type="SAM" id="MobiDB-lite"/>
    </source>
</evidence>
<sequence length="792" mass="90033">MRKCRCRCMRPFYYQNQQLKDRHPVPLRSIDVKVTVNNLLAVTQLFQVFQNIEDRPIECEYVFPIEDECAITDIKIHLQDGSIVTGIVKELEEATEIYQDAISEGNSAFLAKSDKKDMMTLTVGNLQPGETVTVEFRYASPVQNNLDNWKLFLPKSLTPLQKGEFLKQKRPDSIKVRGCAYDFNFQLEINSETEIFDYSCKPDYLLWELNEDKTQLKAKFNENAEFYPNSELVIYYKNLNVNAPQCILQEDEGNYAGLISFIPYDRNEEIENLEVSGEFILLLDRSGSMKGEKIKMAKEATLIFLKSLPEKSKFNIISFGSYYTPMFKKSVEYSEDSLAEAIEKLNKFKADMEGTNIYDPLLSIYESSPNSKYPRSIFLVTDGEVLQPERVIQLIFDNSESSRVNAFGIGKDVSTELVKSCAKAGGGLHSFIKNLKDMSGEMINVLKKCMMPAISNLHMTSKENIVYSPQKLKNIYYGERLTIYAHLGNIIPTQEILLECFDTKADEKITFSVNFGNKIEGNDVFKLWAKNRIDEFTVLETTGNTQNIVELSVKYQLISKYTAFIAVKKNTSSAGGEMELREIPQPDMRSKFRTKARKTASMIGLSAACRGRVSIGRGGGGLSFLSKKTWHGGITMKKLSKQWKQESFSLQAEESSESSSNFSGALEEQETSIKCDKRKRSRSRSLEKSPAKKEIEVKGSIYMQLLTLQLFDGSWDLNRVSKLLKCSSQIPQEISSLPDSEKIWATLLALAFLQKKHLDTKSSWELIERKALKWLKKLGVSPHLISLAIPSF</sequence>
<dbReference type="SUPFAM" id="SSF53300">
    <property type="entry name" value="vWA-like"/>
    <property type="match status" value="1"/>
</dbReference>
<dbReference type="Pfam" id="PF13768">
    <property type="entry name" value="VWA_3"/>
    <property type="match status" value="1"/>
</dbReference>
<keyword evidence="5" id="KW-1185">Reference proteome</keyword>
<dbReference type="Proteomes" id="UP001162131">
    <property type="component" value="Unassembled WGS sequence"/>
</dbReference>
<dbReference type="Pfam" id="PF08487">
    <property type="entry name" value="VIT"/>
    <property type="match status" value="1"/>
</dbReference>
<feature type="domain" description="VWFA" evidence="2">
    <location>
        <begin position="278"/>
        <end position="454"/>
    </location>
</feature>
<accession>A0AAU9INP4</accession>
<dbReference type="PANTHER" id="PTHR45737:SF6">
    <property type="entry name" value="VON WILLEBRAND FACTOR A DOMAIN-CONTAINING PROTEIN 5A"/>
    <property type="match status" value="1"/>
</dbReference>
<protein>
    <recommendedName>
        <fullName evidence="6">von Willebrand factor A domain-containing protein 5A</fullName>
    </recommendedName>
</protein>
<dbReference type="Gene3D" id="3.40.50.410">
    <property type="entry name" value="von Willebrand factor, type A domain"/>
    <property type="match status" value="1"/>
</dbReference>
<evidence type="ECO:0000313" key="5">
    <source>
        <dbReference type="Proteomes" id="UP001162131"/>
    </source>
</evidence>
<dbReference type="InterPro" id="IPR036465">
    <property type="entry name" value="vWFA_dom_sf"/>
</dbReference>
<dbReference type="PROSITE" id="PS51468">
    <property type="entry name" value="VIT"/>
    <property type="match status" value="1"/>
</dbReference>
<dbReference type="EMBL" id="CAJZBQ010000009">
    <property type="protein sequence ID" value="CAG9312779.1"/>
    <property type="molecule type" value="Genomic_DNA"/>
</dbReference>
<feature type="compositionally biased region" description="Low complexity" evidence="1">
    <location>
        <begin position="650"/>
        <end position="666"/>
    </location>
</feature>
<evidence type="ECO:0000259" key="3">
    <source>
        <dbReference type="PROSITE" id="PS51468"/>
    </source>
</evidence>
<dbReference type="AlphaFoldDB" id="A0AAU9INP4"/>
<evidence type="ECO:0000259" key="2">
    <source>
        <dbReference type="PROSITE" id="PS50234"/>
    </source>
</evidence>
<comment type="caution">
    <text evidence="4">The sequence shown here is derived from an EMBL/GenBank/DDBJ whole genome shotgun (WGS) entry which is preliminary data.</text>
</comment>
<dbReference type="SMART" id="SM00327">
    <property type="entry name" value="VWA"/>
    <property type="match status" value="1"/>
</dbReference>
<name>A0AAU9INP4_9CILI</name>
<dbReference type="InterPro" id="IPR002035">
    <property type="entry name" value="VWF_A"/>
</dbReference>
<feature type="region of interest" description="Disordered" evidence="1">
    <location>
        <begin position="650"/>
        <end position="691"/>
    </location>
</feature>